<dbReference type="NCBIfam" id="TIGR00575">
    <property type="entry name" value="dnlj"/>
    <property type="match status" value="1"/>
</dbReference>
<dbReference type="RefSeq" id="WP_074426977.1">
    <property type="nucleotide sequence ID" value="NZ_BJEG01000017.1"/>
</dbReference>
<dbReference type="Gene3D" id="1.10.150.20">
    <property type="entry name" value="5' to 3' exonuclease, C-terminal subdomain"/>
    <property type="match status" value="2"/>
</dbReference>
<dbReference type="InterPro" id="IPR004149">
    <property type="entry name" value="Znf_DNAligase_C4"/>
</dbReference>
<keyword evidence="4 15" id="KW-0436">Ligase</keyword>
<dbReference type="Gene3D" id="2.40.50.140">
    <property type="entry name" value="Nucleic acid-binding proteins"/>
    <property type="match status" value="1"/>
</dbReference>
<dbReference type="GO" id="GO:0006281">
    <property type="term" value="P:DNA repair"/>
    <property type="evidence" value="ECO:0007669"/>
    <property type="project" value="UniProtKB-KW"/>
</dbReference>
<dbReference type="Pfam" id="PF14520">
    <property type="entry name" value="HHH_5"/>
    <property type="match status" value="1"/>
</dbReference>
<dbReference type="PROSITE" id="PS50172">
    <property type="entry name" value="BRCT"/>
    <property type="match status" value="1"/>
</dbReference>
<dbReference type="FunFam" id="3.30.470.30:FF:000001">
    <property type="entry name" value="DNA ligase"/>
    <property type="match status" value="1"/>
</dbReference>
<evidence type="ECO:0000259" key="17">
    <source>
        <dbReference type="PROSITE" id="PS50172"/>
    </source>
</evidence>
<dbReference type="Pfam" id="PF03119">
    <property type="entry name" value="DNA_ligase_ZBD"/>
    <property type="match status" value="1"/>
</dbReference>
<sequence>MTDVTLTDVNEAAKQIATLQNQLKQWAKEYYENDAPTVEDAEYDKIYKRLEDLESTFPELIQADSITQQVGGQQVKSELPKVAHEVPMLSLGDVFSFDELNNWMNNTQKSFTEALSYNAELKIDGLAISLIYENGKLMQASTRGDGNIGEDVTKNIKQINGIPSQLNEPISIEVRGEVYMPKANFVSLNNSRERDGLPTFANPRNAAAGSLRQLDPKITKQRGLAAFLYQAVDATKILNVTNQSSLLERLNGLGLPTNSTNAVITNMTDVEAYIISQTKNRDSLSYGIDGIVIKVNNLHYHEELGNTVKVPKWAIAYKFPPEEAQTTILSIEWTVGRTGAVTPTAVMTPVQLAGTTVARASLHNADYLKAKGIRIGDTVTLHKAGDIIPEVGKVLLDKRPANSVDYELPTICPACQQELVHVDGEVVMRCINPACPAQVKESLTHFASRNAMNIDGLGPKIITQLLSHDLVTEVTDLYRLTYDDLIELDKFGDTAANNLLNAINTSKTNSVERLLFGLGIRNVGAKAAKTIAAKFGDLKTIAQTTAEEIATIPGIGLTIGDSMMQYFTTKQAQRLISDLSDLNVNLTYTSQVLAVENPQFSSKKIVLTGSLSLFSRREATAWLESQGAVVASSVSKKTDLLIAGENAGSKLSKAQDLGIEIWSEKQLRDTMDNSGNEQNVLNY</sequence>
<dbReference type="Pfam" id="PF12826">
    <property type="entry name" value="HHH_2"/>
    <property type="match status" value="1"/>
</dbReference>
<keyword evidence="10 15" id="KW-0520">NAD</keyword>
<feature type="binding site" evidence="15">
    <location>
        <position position="294"/>
    </location>
    <ligand>
        <name>NAD(+)</name>
        <dbReference type="ChEBI" id="CHEBI:57540"/>
    </ligand>
</feature>
<dbReference type="SMART" id="SM00292">
    <property type="entry name" value="BRCT"/>
    <property type="match status" value="1"/>
</dbReference>
<dbReference type="InterPro" id="IPR036420">
    <property type="entry name" value="BRCT_dom_sf"/>
</dbReference>
<evidence type="ECO:0000256" key="5">
    <source>
        <dbReference type="ARBA" id="ARBA00022705"/>
    </source>
</evidence>
<evidence type="ECO:0000256" key="13">
    <source>
        <dbReference type="ARBA" id="ARBA00034005"/>
    </source>
</evidence>
<evidence type="ECO:0000256" key="14">
    <source>
        <dbReference type="ARBA" id="ARBA00060881"/>
    </source>
</evidence>
<keyword evidence="20" id="KW-1185">Reference proteome</keyword>
<keyword evidence="11 15" id="KW-0234">DNA repair</keyword>
<evidence type="ECO:0000256" key="2">
    <source>
        <dbReference type="ARBA" id="ARBA00012722"/>
    </source>
</evidence>
<dbReference type="SUPFAM" id="SSF47781">
    <property type="entry name" value="RuvA domain 2-like"/>
    <property type="match status" value="1"/>
</dbReference>
<comment type="caution">
    <text evidence="18">The sequence shown here is derived from an EMBL/GenBank/DDBJ whole genome shotgun (WGS) entry which is preliminary data.</text>
</comment>
<dbReference type="EMBL" id="FMAW01000003">
    <property type="protein sequence ID" value="SCB82923.1"/>
    <property type="molecule type" value="Genomic_DNA"/>
</dbReference>
<feature type="binding site" evidence="15">
    <location>
        <position position="120"/>
    </location>
    <ligand>
        <name>NAD(+)</name>
        <dbReference type="ChEBI" id="CHEBI:57540"/>
    </ligand>
</feature>
<feature type="active site" description="N6-AMP-lysine intermediate" evidence="15">
    <location>
        <position position="122"/>
    </location>
</feature>
<dbReference type="Pfam" id="PF00533">
    <property type="entry name" value="BRCT"/>
    <property type="match status" value="1"/>
</dbReference>
<keyword evidence="12 15" id="KW-0464">Manganese</keyword>
<reference evidence="18 21" key="2">
    <citation type="submission" date="2020-04" db="EMBL/GenBank/DDBJ databases">
        <title>MicrobeNet Type strains.</title>
        <authorList>
            <person name="Nicholson A.C."/>
        </authorList>
    </citation>
    <scope>NUCLEOTIDE SEQUENCE [LARGE SCALE GENOMIC DNA]</scope>
    <source>
        <strain evidence="18 21">CCUG 33494</strain>
    </source>
</reference>
<dbReference type="InterPro" id="IPR013839">
    <property type="entry name" value="DNAligase_adenylation"/>
</dbReference>
<dbReference type="InterPro" id="IPR001679">
    <property type="entry name" value="DNA_ligase"/>
</dbReference>
<dbReference type="GO" id="GO:0003677">
    <property type="term" value="F:DNA binding"/>
    <property type="evidence" value="ECO:0007669"/>
    <property type="project" value="InterPro"/>
</dbReference>
<dbReference type="EMBL" id="JAAXPM010000002">
    <property type="protein sequence ID" value="NKY66525.1"/>
    <property type="molecule type" value="Genomic_DNA"/>
</dbReference>
<dbReference type="SMART" id="SM00278">
    <property type="entry name" value="HhH1"/>
    <property type="match status" value="3"/>
</dbReference>
<evidence type="ECO:0000256" key="9">
    <source>
        <dbReference type="ARBA" id="ARBA00022842"/>
    </source>
</evidence>
<dbReference type="CDD" id="cd17748">
    <property type="entry name" value="BRCT_DNA_ligase_like"/>
    <property type="match status" value="1"/>
</dbReference>
<dbReference type="SUPFAM" id="SSF50249">
    <property type="entry name" value="Nucleic acid-binding proteins"/>
    <property type="match status" value="1"/>
</dbReference>
<dbReference type="PIRSF" id="PIRSF001604">
    <property type="entry name" value="LigA"/>
    <property type="match status" value="1"/>
</dbReference>
<dbReference type="Gene3D" id="3.40.50.10190">
    <property type="entry name" value="BRCT domain"/>
    <property type="match status" value="1"/>
</dbReference>
<dbReference type="InterPro" id="IPR001357">
    <property type="entry name" value="BRCT_dom"/>
</dbReference>
<keyword evidence="9 15" id="KW-0460">Magnesium</keyword>
<dbReference type="EC" id="6.5.1.2" evidence="2 15"/>
<feature type="binding site" evidence="15">
    <location>
        <position position="430"/>
    </location>
    <ligand>
        <name>Zn(2+)</name>
        <dbReference type="ChEBI" id="CHEBI:29105"/>
    </ligand>
</feature>
<dbReference type="SUPFAM" id="SSF52113">
    <property type="entry name" value="BRCT domain"/>
    <property type="match status" value="1"/>
</dbReference>
<dbReference type="Proteomes" id="UP000182448">
    <property type="component" value="Unassembled WGS sequence"/>
</dbReference>
<dbReference type="Proteomes" id="UP000585749">
    <property type="component" value="Unassembled WGS sequence"/>
</dbReference>
<dbReference type="NCBIfam" id="NF005932">
    <property type="entry name" value="PRK07956.1"/>
    <property type="match status" value="1"/>
</dbReference>
<keyword evidence="5 15" id="KW-0235">DNA replication</keyword>
<comment type="catalytic activity">
    <reaction evidence="13 15 16">
        <text>NAD(+) + (deoxyribonucleotide)n-3'-hydroxyl + 5'-phospho-(deoxyribonucleotide)m = (deoxyribonucleotide)n+m + AMP + beta-nicotinamide D-nucleotide.</text>
        <dbReference type="EC" id="6.5.1.2"/>
    </reaction>
</comment>
<organism evidence="18 21">
    <name type="scientific">Weissella hellenica</name>
    <dbReference type="NCBI Taxonomy" id="46256"/>
    <lineage>
        <taxon>Bacteria</taxon>
        <taxon>Bacillati</taxon>
        <taxon>Bacillota</taxon>
        <taxon>Bacilli</taxon>
        <taxon>Lactobacillales</taxon>
        <taxon>Lactobacillaceae</taxon>
        <taxon>Weissella</taxon>
    </lineage>
</organism>
<accession>A0A4Y4FZC1</accession>
<evidence type="ECO:0000313" key="19">
    <source>
        <dbReference type="EMBL" id="SCB82923.1"/>
    </source>
</evidence>
<reference evidence="19 20" key="1">
    <citation type="submission" date="2016-08" db="EMBL/GenBank/DDBJ databases">
        <authorList>
            <person name="Varghese N."/>
            <person name="Submissions Spin"/>
        </authorList>
    </citation>
    <scope>NUCLEOTIDE SEQUENCE [LARGE SCALE GENOMIC DNA]</scope>
    <source>
        <strain evidence="19 20">R-53116</strain>
    </source>
</reference>
<dbReference type="GO" id="GO:0003911">
    <property type="term" value="F:DNA ligase (NAD+) activity"/>
    <property type="evidence" value="ECO:0007669"/>
    <property type="project" value="UniProtKB-UniRule"/>
</dbReference>
<dbReference type="Gene3D" id="3.30.470.30">
    <property type="entry name" value="DNA ligase/mRNA capping enzyme"/>
    <property type="match status" value="1"/>
</dbReference>
<evidence type="ECO:0000256" key="4">
    <source>
        <dbReference type="ARBA" id="ARBA00022598"/>
    </source>
</evidence>
<dbReference type="Gene3D" id="1.10.287.610">
    <property type="entry name" value="Helix hairpin bin"/>
    <property type="match status" value="1"/>
</dbReference>
<feature type="binding site" evidence="15">
    <location>
        <position position="412"/>
    </location>
    <ligand>
        <name>Zn(2+)</name>
        <dbReference type="ChEBI" id="CHEBI:29105"/>
    </ligand>
</feature>
<keyword evidence="7 15" id="KW-0227">DNA damage</keyword>
<dbReference type="GO" id="GO:0006260">
    <property type="term" value="P:DNA replication"/>
    <property type="evidence" value="ECO:0007669"/>
    <property type="project" value="UniProtKB-KW"/>
</dbReference>
<feature type="binding site" evidence="15">
    <location>
        <position position="177"/>
    </location>
    <ligand>
        <name>NAD(+)</name>
        <dbReference type="ChEBI" id="CHEBI:57540"/>
    </ligand>
</feature>
<evidence type="ECO:0000256" key="3">
    <source>
        <dbReference type="ARBA" id="ARBA00013308"/>
    </source>
</evidence>
<dbReference type="FunFam" id="1.10.150.20:FF:000007">
    <property type="entry name" value="DNA ligase"/>
    <property type="match status" value="1"/>
</dbReference>
<evidence type="ECO:0000313" key="20">
    <source>
        <dbReference type="Proteomes" id="UP000182448"/>
    </source>
</evidence>
<evidence type="ECO:0000256" key="6">
    <source>
        <dbReference type="ARBA" id="ARBA00022723"/>
    </source>
</evidence>
<evidence type="ECO:0000256" key="10">
    <source>
        <dbReference type="ARBA" id="ARBA00023027"/>
    </source>
</evidence>
<evidence type="ECO:0000256" key="7">
    <source>
        <dbReference type="ARBA" id="ARBA00022763"/>
    </source>
</evidence>
<dbReference type="Pfam" id="PF03120">
    <property type="entry name" value="OB_DNA_ligase"/>
    <property type="match status" value="1"/>
</dbReference>
<dbReference type="InterPro" id="IPR018239">
    <property type="entry name" value="DNA_ligase_AS"/>
</dbReference>
<comment type="function">
    <text evidence="1 15">DNA ligase that catalyzes the formation of phosphodiester linkages between 5'-phosphoryl and 3'-hydroxyl groups in double-stranded DNA using NAD as a coenzyme and as the energy source for the reaction. It is essential for DNA replication and repair of damaged DNA.</text>
</comment>
<dbReference type="InterPro" id="IPR033136">
    <property type="entry name" value="DNA_ligase_CS"/>
</dbReference>
<dbReference type="InterPro" id="IPR004150">
    <property type="entry name" value="NAD_DNA_ligase_OB"/>
</dbReference>
<dbReference type="InterPro" id="IPR003583">
    <property type="entry name" value="Hlx-hairpin-Hlx_DNA-bd_motif"/>
</dbReference>
<dbReference type="PANTHER" id="PTHR23389:SF9">
    <property type="entry name" value="DNA LIGASE"/>
    <property type="match status" value="1"/>
</dbReference>
<name>A0A4Y4FZC1_WEIHE</name>
<evidence type="ECO:0000256" key="15">
    <source>
        <dbReference type="HAMAP-Rule" id="MF_01588"/>
    </source>
</evidence>
<dbReference type="PROSITE" id="PS01056">
    <property type="entry name" value="DNA_LIGASE_N2"/>
    <property type="match status" value="1"/>
</dbReference>
<evidence type="ECO:0000256" key="8">
    <source>
        <dbReference type="ARBA" id="ARBA00022833"/>
    </source>
</evidence>
<dbReference type="CDD" id="cd00114">
    <property type="entry name" value="LIGANc"/>
    <property type="match status" value="1"/>
</dbReference>
<dbReference type="InterPro" id="IPR041663">
    <property type="entry name" value="DisA/LigA_HHH"/>
</dbReference>
<dbReference type="Pfam" id="PF01653">
    <property type="entry name" value="DNA_ligase_aden"/>
    <property type="match status" value="1"/>
</dbReference>
<dbReference type="InterPro" id="IPR013840">
    <property type="entry name" value="DNAligase_N"/>
</dbReference>
<dbReference type="AlphaFoldDB" id="A0A4Y4FZC1"/>
<comment type="similarity">
    <text evidence="14 15">Belongs to the NAD-dependent DNA ligase family. LigA subfamily.</text>
</comment>
<dbReference type="PROSITE" id="PS01055">
    <property type="entry name" value="DNA_LIGASE_N1"/>
    <property type="match status" value="1"/>
</dbReference>
<keyword evidence="6 15" id="KW-0479">Metal-binding</keyword>
<keyword evidence="8 15" id="KW-0862">Zinc</keyword>
<dbReference type="GO" id="GO:0005829">
    <property type="term" value="C:cytosol"/>
    <property type="evidence" value="ECO:0007669"/>
    <property type="project" value="TreeGrafter"/>
</dbReference>
<dbReference type="Gene3D" id="6.20.10.30">
    <property type="match status" value="1"/>
</dbReference>
<comment type="cofactor">
    <cofactor evidence="15">
        <name>Mg(2+)</name>
        <dbReference type="ChEBI" id="CHEBI:18420"/>
    </cofactor>
    <cofactor evidence="15">
        <name>Mn(2+)</name>
        <dbReference type="ChEBI" id="CHEBI:29035"/>
    </cofactor>
</comment>
<proteinExistence type="inferred from homology"/>
<evidence type="ECO:0000313" key="21">
    <source>
        <dbReference type="Proteomes" id="UP000585749"/>
    </source>
</evidence>
<dbReference type="InterPro" id="IPR010994">
    <property type="entry name" value="RuvA_2-like"/>
</dbReference>
<evidence type="ECO:0000256" key="1">
    <source>
        <dbReference type="ARBA" id="ARBA00004067"/>
    </source>
</evidence>
<feature type="domain" description="BRCT" evidence="17">
    <location>
        <begin position="595"/>
        <end position="671"/>
    </location>
</feature>
<feature type="binding site" evidence="15">
    <location>
        <position position="143"/>
    </location>
    <ligand>
        <name>NAD(+)</name>
        <dbReference type="ChEBI" id="CHEBI:57540"/>
    </ligand>
</feature>
<dbReference type="SUPFAM" id="SSF56091">
    <property type="entry name" value="DNA ligase/mRNA capping enzyme, catalytic domain"/>
    <property type="match status" value="1"/>
</dbReference>
<feature type="binding site" evidence="15">
    <location>
        <begin position="90"/>
        <end position="91"/>
    </location>
    <ligand>
        <name>NAD(+)</name>
        <dbReference type="ChEBI" id="CHEBI:57540"/>
    </ligand>
</feature>
<evidence type="ECO:0000256" key="12">
    <source>
        <dbReference type="ARBA" id="ARBA00023211"/>
    </source>
</evidence>
<dbReference type="GO" id="GO:0046872">
    <property type="term" value="F:metal ion binding"/>
    <property type="evidence" value="ECO:0007669"/>
    <property type="project" value="UniProtKB-KW"/>
</dbReference>
<evidence type="ECO:0000256" key="11">
    <source>
        <dbReference type="ARBA" id="ARBA00023204"/>
    </source>
</evidence>
<evidence type="ECO:0000313" key="18">
    <source>
        <dbReference type="EMBL" id="NKY66525.1"/>
    </source>
</evidence>
<dbReference type="PANTHER" id="PTHR23389">
    <property type="entry name" value="CHROMOSOME TRANSMISSION FIDELITY FACTOR 18"/>
    <property type="match status" value="1"/>
</dbReference>
<gene>
    <name evidence="15 18" type="primary">ligA</name>
    <name evidence="19" type="ORF">GA0061075_10398</name>
    <name evidence="18" type="ORF">HF960_02255</name>
</gene>
<dbReference type="InterPro" id="IPR012340">
    <property type="entry name" value="NA-bd_OB-fold"/>
</dbReference>
<feature type="binding site" evidence="15">
    <location>
        <position position="318"/>
    </location>
    <ligand>
        <name>NAD(+)</name>
        <dbReference type="ChEBI" id="CHEBI:57540"/>
    </ligand>
</feature>
<protein>
    <recommendedName>
        <fullName evidence="3 15">DNA ligase</fullName>
        <ecNumber evidence="2 15">6.5.1.2</ecNumber>
    </recommendedName>
    <alternativeName>
        <fullName evidence="15">Polydeoxyribonucleotide synthase [NAD(+)]</fullName>
    </alternativeName>
</protein>
<dbReference type="FunFam" id="2.40.50.140:FF:000012">
    <property type="entry name" value="DNA ligase"/>
    <property type="match status" value="1"/>
</dbReference>
<dbReference type="HAMAP" id="MF_01588">
    <property type="entry name" value="DNA_ligase_A"/>
    <property type="match status" value="1"/>
</dbReference>
<feature type="binding site" evidence="15">
    <location>
        <begin position="40"/>
        <end position="44"/>
    </location>
    <ligand>
        <name>NAD(+)</name>
        <dbReference type="ChEBI" id="CHEBI:57540"/>
    </ligand>
</feature>
<feature type="binding site" evidence="15">
    <location>
        <position position="415"/>
    </location>
    <ligand>
        <name>Zn(2+)</name>
        <dbReference type="ChEBI" id="CHEBI:29105"/>
    </ligand>
</feature>
<evidence type="ECO:0000256" key="16">
    <source>
        <dbReference type="RuleBase" id="RU000618"/>
    </source>
</evidence>
<dbReference type="OrthoDB" id="9759736at2"/>
<dbReference type="SMART" id="SM00532">
    <property type="entry name" value="LIGANc"/>
    <property type="match status" value="1"/>
</dbReference>
<feature type="binding site" evidence="15">
    <location>
        <position position="435"/>
    </location>
    <ligand>
        <name>Zn(2+)</name>
        <dbReference type="ChEBI" id="CHEBI:29105"/>
    </ligand>
</feature>